<feature type="coiled-coil region" evidence="2">
    <location>
        <begin position="84"/>
        <end position="201"/>
    </location>
</feature>
<dbReference type="RefSeq" id="WP_073433570.1">
    <property type="nucleotide sequence ID" value="NZ_BJXU01000004.1"/>
</dbReference>
<dbReference type="Gene3D" id="2.40.30.170">
    <property type="match status" value="1"/>
</dbReference>
<dbReference type="Pfam" id="PF25917">
    <property type="entry name" value="BSH_RND"/>
    <property type="match status" value="1"/>
</dbReference>
<keyword evidence="9" id="KW-1185">Reference proteome</keyword>
<keyword evidence="3" id="KW-1133">Transmembrane helix</keyword>
<feature type="transmembrane region" description="Helical" evidence="3">
    <location>
        <begin position="7"/>
        <end position="27"/>
    </location>
</feature>
<reference evidence="7 8" key="1">
    <citation type="submission" date="2016-11" db="EMBL/GenBank/DDBJ databases">
        <authorList>
            <person name="Jaros S."/>
            <person name="Januszkiewicz K."/>
            <person name="Wedrychowicz H."/>
        </authorList>
    </citation>
    <scope>NUCLEOTIDE SEQUENCE [LARGE SCALE GENOMIC DNA]</scope>
    <source>
        <strain evidence="7 8">DSM 4740</strain>
    </source>
</reference>
<evidence type="ECO:0000313" key="8">
    <source>
        <dbReference type="Proteomes" id="UP000184123"/>
    </source>
</evidence>
<comment type="similarity">
    <text evidence="1">Belongs to the membrane fusion protein (MFP) (TC 8.A.1) family.</text>
</comment>
<evidence type="ECO:0000313" key="9">
    <source>
        <dbReference type="Proteomes" id="UP000321726"/>
    </source>
</evidence>
<feature type="domain" description="Multidrug resistance protein MdtA-like barrel-sandwich hybrid" evidence="4">
    <location>
        <begin position="44"/>
        <end position="230"/>
    </location>
</feature>
<dbReference type="STRING" id="44933.SAMN05660971_00679"/>
<name>A0A1M7AXR0_9GAMM</name>
<dbReference type="PANTHER" id="PTHR30367:SF6">
    <property type="entry name" value="SECRETION PROTEIN-RELATED"/>
    <property type="match status" value="1"/>
</dbReference>
<dbReference type="EMBL" id="FRCA01000001">
    <property type="protein sequence ID" value="SHL47396.1"/>
    <property type="molecule type" value="Genomic_DNA"/>
</dbReference>
<dbReference type="AlphaFoldDB" id="A0A1M7AXR0"/>
<evidence type="ECO:0000256" key="2">
    <source>
        <dbReference type="SAM" id="Coils"/>
    </source>
</evidence>
<keyword evidence="3" id="KW-0472">Membrane</keyword>
<evidence type="ECO:0000259" key="5">
    <source>
        <dbReference type="Pfam" id="PF25963"/>
    </source>
</evidence>
<dbReference type="InterPro" id="IPR058634">
    <property type="entry name" value="AaeA-lik-b-barrel"/>
</dbReference>
<evidence type="ECO:0000259" key="4">
    <source>
        <dbReference type="Pfam" id="PF25917"/>
    </source>
</evidence>
<gene>
    <name evidence="6" type="ORF">HCU01_01710</name>
    <name evidence="7" type="ORF">SAMN05660971_00679</name>
</gene>
<organism evidence="7 8">
    <name type="scientific">Halomonas cupida</name>
    <dbReference type="NCBI Taxonomy" id="44933"/>
    <lineage>
        <taxon>Bacteria</taxon>
        <taxon>Pseudomonadati</taxon>
        <taxon>Pseudomonadota</taxon>
        <taxon>Gammaproteobacteria</taxon>
        <taxon>Oceanospirillales</taxon>
        <taxon>Halomonadaceae</taxon>
        <taxon>Halomonas</taxon>
    </lineage>
</organism>
<evidence type="ECO:0000313" key="7">
    <source>
        <dbReference type="EMBL" id="SHL47396.1"/>
    </source>
</evidence>
<keyword evidence="3" id="KW-0812">Transmembrane</keyword>
<dbReference type="Proteomes" id="UP000321726">
    <property type="component" value="Unassembled WGS sequence"/>
</dbReference>
<keyword evidence="2" id="KW-0175">Coiled coil</keyword>
<evidence type="ECO:0000256" key="3">
    <source>
        <dbReference type="SAM" id="Phobius"/>
    </source>
</evidence>
<dbReference type="InterPro" id="IPR050393">
    <property type="entry name" value="MFP_Efflux_Pump"/>
</dbReference>
<dbReference type="SUPFAM" id="SSF111369">
    <property type="entry name" value="HlyD-like secretion proteins"/>
    <property type="match status" value="3"/>
</dbReference>
<sequence>MSPDQRFALLVRTAIGLFCVLFVYFLVADIWMPMTPEARVMRPVVRVAPQVSGPVSEMSLHNNQNVQRGELLFRIDEAPFVLARDKARLELEQARQDNASLAASLEAARAEVEAARAHADESRRERARAESLISRNSISRQQLDSLVAADQAAQAELLATEAQVRQLEVELGQEGAANLRLRQARNALAQAELDLAHTRIRADHDATVSNLQLETGDFVSQGQAVLAMVVDSLDLVADFREKSLRQVSEGNSALVVFDGIPGKVFDAHVVSRDAGVQDGQLIADGSLADIPSTDRWVRDAQRIRIHLELDEALPKDLPSGARATVQLLPGDNFLAHTMGAMQVRLMSWLHYVY</sequence>
<dbReference type="Gene3D" id="2.40.50.100">
    <property type="match status" value="1"/>
</dbReference>
<dbReference type="OrthoDB" id="8958519at2"/>
<feature type="domain" description="p-hydroxybenzoic acid efflux pump subunit AaeA-like beta-barrel" evidence="5">
    <location>
        <begin position="234"/>
        <end position="326"/>
    </location>
</feature>
<dbReference type="InterPro" id="IPR058625">
    <property type="entry name" value="MdtA-like_BSH"/>
</dbReference>
<proteinExistence type="inferred from homology"/>
<dbReference type="Proteomes" id="UP000184123">
    <property type="component" value="Unassembled WGS sequence"/>
</dbReference>
<evidence type="ECO:0000256" key="1">
    <source>
        <dbReference type="ARBA" id="ARBA00009477"/>
    </source>
</evidence>
<evidence type="ECO:0000313" key="6">
    <source>
        <dbReference type="EMBL" id="GEN22222.1"/>
    </source>
</evidence>
<dbReference type="Gene3D" id="1.10.287.470">
    <property type="entry name" value="Helix hairpin bin"/>
    <property type="match status" value="1"/>
</dbReference>
<protein>
    <submittedName>
        <fullName evidence="7">Multidrug resistance efflux pump</fullName>
    </submittedName>
    <submittedName>
        <fullName evidence="6">Secretion protein</fullName>
    </submittedName>
</protein>
<dbReference type="PANTHER" id="PTHR30367">
    <property type="entry name" value="P-HYDROXYBENZOIC ACID EFFLUX PUMP SUBUNIT AAEA-RELATED"/>
    <property type="match status" value="1"/>
</dbReference>
<dbReference type="EMBL" id="BJXU01000004">
    <property type="protein sequence ID" value="GEN22222.1"/>
    <property type="molecule type" value="Genomic_DNA"/>
</dbReference>
<reference evidence="6 9" key="2">
    <citation type="submission" date="2019-07" db="EMBL/GenBank/DDBJ databases">
        <title>Whole genome shotgun sequence of Halomonas cupida NBRC 102219.</title>
        <authorList>
            <person name="Hosoyama A."/>
            <person name="Uohara A."/>
            <person name="Ohji S."/>
            <person name="Ichikawa N."/>
        </authorList>
    </citation>
    <scope>NUCLEOTIDE SEQUENCE [LARGE SCALE GENOMIC DNA]</scope>
    <source>
        <strain evidence="6 9">NBRC 102219</strain>
    </source>
</reference>
<accession>A0A1M7AXR0</accession>
<dbReference type="Pfam" id="PF25963">
    <property type="entry name" value="Beta-barrel_AAEA"/>
    <property type="match status" value="1"/>
</dbReference>